<evidence type="ECO:0000313" key="13">
    <source>
        <dbReference type="Proteomes" id="UP001249851"/>
    </source>
</evidence>
<keyword evidence="3 9" id="KW-0812">Transmembrane</keyword>
<reference evidence="12" key="1">
    <citation type="journal article" date="2023" name="G3 (Bethesda)">
        <title>Whole genome assembly and annotation of the endangered Caribbean coral Acropora cervicornis.</title>
        <authorList>
            <person name="Selwyn J.D."/>
            <person name="Vollmer S.V."/>
        </authorList>
    </citation>
    <scope>NUCLEOTIDE SEQUENCE</scope>
    <source>
        <strain evidence="12">K2</strain>
    </source>
</reference>
<dbReference type="Pfam" id="PF00001">
    <property type="entry name" value="7tm_1"/>
    <property type="match status" value="1"/>
</dbReference>
<dbReference type="AlphaFoldDB" id="A0AAD9R737"/>
<feature type="transmembrane region" description="Helical" evidence="10">
    <location>
        <begin position="40"/>
        <end position="61"/>
    </location>
</feature>
<keyword evidence="6 10" id="KW-0472">Membrane</keyword>
<evidence type="ECO:0000256" key="3">
    <source>
        <dbReference type="ARBA" id="ARBA00022692"/>
    </source>
</evidence>
<keyword evidence="8 9" id="KW-0807">Transducer</keyword>
<sequence>MSCENCSDFFNDSKHSTPFVRGVAAKVPLAPLGKVTAFSVVYGVLFLASIIGNALVCFVVFKRKDMRSVTNLLLFNMALSDFISTLFFVPSALAVEISPYSWPLGDVMCRAPPVIGTVSVSVSIYSMVALAVERYQAVVSPFNFRASKDSHKRAFLLLIGIWLVSCAIATPQALVFTTVDIPPVTLCFEDWTRISGGEAGNRVYTVVTFGILFVIPLLVICVCYSVIFRKLWHPNNALAGQNRSRDADPEEQMSSNKLKIHGANMKRKTTYMLLTVIVVFVICMLPTQLLVLVVQFRQSVLRSEAFLVSAKIAPVLALCSMTCNPFIYSFFSNKFRRAFADVFKCRCHDDSQLESIQRKSSVVLLSSTSMPK</sequence>
<evidence type="ECO:0000256" key="2">
    <source>
        <dbReference type="ARBA" id="ARBA00010663"/>
    </source>
</evidence>
<feature type="transmembrane region" description="Helical" evidence="10">
    <location>
        <begin position="154"/>
        <end position="176"/>
    </location>
</feature>
<evidence type="ECO:0000256" key="1">
    <source>
        <dbReference type="ARBA" id="ARBA00004141"/>
    </source>
</evidence>
<evidence type="ECO:0000313" key="12">
    <source>
        <dbReference type="EMBL" id="KAK2574287.1"/>
    </source>
</evidence>
<keyword evidence="4 10" id="KW-1133">Transmembrane helix</keyword>
<evidence type="ECO:0000256" key="9">
    <source>
        <dbReference type="RuleBase" id="RU000688"/>
    </source>
</evidence>
<feature type="domain" description="G-protein coupled receptors family 1 profile" evidence="11">
    <location>
        <begin position="52"/>
        <end position="328"/>
    </location>
</feature>
<organism evidence="12 13">
    <name type="scientific">Acropora cervicornis</name>
    <name type="common">Staghorn coral</name>
    <dbReference type="NCBI Taxonomy" id="6130"/>
    <lineage>
        <taxon>Eukaryota</taxon>
        <taxon>Metazoa</taxon>
        <taxon>Cnidaria</taxon>
        <taxon>Anthozoa</taxon>
        <taxon>Hexacorallia</taxon>
        <taxon>Scleractinia</taxon>
        <taxon>Astrocoeniina</taxon>
        <taxon>Acroporidae</taxon>
        <taxon>Acropora</taxon>
    </lineage>
</organism>
<evidence type="ECO:0000256" key="7">
    <source>
        <dbReference type="ARBA" id="ARBA00023170"/>
    </source>
</evidence>
<feature type="transmembrane region" description="Helical" evidence="10">
    <location>
        <begin position="271"/>
        <end position="292"/>
    </location>
</feature>
<dbReference type="GO" id="GO:0004983">
    <property type="term" value="F:neuropeptide Y receptor activity"/>
    <property type="evidence" value="ECO:0007669"/>
    <property type="project" value="InterPro"/>
</dbReference>
<name>A0AAD9R737_ACRCE</name>
<dbReference type="EMBL" id="JARQWQ010000001">
    <property type="protein sequence ID" value="KAK2574287.1"/>
    <property type="molecule type" value="Genomic_DNA"/>
</dbReference>
<dbReference type="InterPro" id="IPR000611">
    <property type="entry name" value="NPY_rcpt"/>
</dbReference>
<dbReference type="SMART" id="SM01381">
    <property type="entry name" value="7TM_GPCR_Srsx"/>
    <property type="match status" value="1"/>
</dbReference>
<evidence type="ECO:0000256" key="6">
    <source>
        <dbReference type="ARBA" id="ARBA00023136"/>
    </source>
</evidence>
<evidence type="ECO:0000256" key="4">
    <source>
        <dbReference type="ARBA" id="ARBA00022989"/>
    </source>
</evidence>
<reference evidence="12" key="2">
    <citation type="journal article" date="2023" name="Science">
        <title>Genomic signatures of disease resistance in endangered staghorn corals.</title>
        <authorList>
            <person name="Vollmer S.V."/>
            <person name="Selwyn J.D."/>
            <person name="Despard B.A."/>
            <person name="Roesel C.L."/>
        </authorList>
    </citation>
    <scope>NUCLEOTIDE SEQUENCE</scope>
    <source>
        <strain evidence="12">K2</strain>
    </source>
</reference>
<keyword evidence="7 9" id="KW-0675">Receptor</keyword>
<dbReference type="Gene3D" id="1.20.1070.10">
    <property type="entry name" value="Rhodopsin 7-helix transmembrane proteins"/>
    <property type="match status" value="1"/>
</dbReference>
<keyword evidence="13" id="KW-1185">Reference proteome</keyword>
<dbReference type="PANTHER" id="PTHR45695:SF15">
    <property type="entry name" value="OPSIN RH2"/>
    <property type="match status" value="1"/>
</dbReference>
<dbReference type="PRINTS" id="PR00237">
    <property type="entry name" value="GPCRRHODOPSN"/>
</dbReference>
<dbReference type="PRINTS" id="PR01012">
    <property type="entry name" value="NRPEPTIDEYR"/>
</dbReference>
<dbReference type="InterPro" id="IPR017452">
    <property type="entry name" value="GPCR_Rhodpsn_7TM"/>
</dbReference>
<protein>
    <submittedName>
        <fullName evidence="12">Orexin receptor type 2</fullName>
    </submittedName>
</protein>
<feature type="transmembrane region" description="Helical" evidence="10">
    <location>
        <begin position="73"/>
        <end position="94"/>
    </location>
</feature>
<dbReference type="GO" id="GO:0005886">
    <property type="term" value="C:plasma membrane"/>
    <property type="evidence" value="ECO:0007669"/>
    <property type="project" value="TreeGrafter"/>
</dbReference>
<evidence type="ECO:0000256" key="10">
    <source>
        <dbReference type="SAM" id="Phobius"/>
    </source>
</evidence>
<dbReference type="PROSITE" id="PS00237">
    <property type="entry name" value="G_PROTEIN_RECEP_F1_1"/>
    <property type="match status" value="1"/>
</dbReference>
<comment type="caution">
    <text evidence="12">The sequence shown here is derived from an EMBL/GenBank/DDBJ whole genome shotgun (WGS) entry which is preliminary data.</text>
</comment>
<evidence type="ECO:0000256" key="5">
    <source>
        <dbReference type="ARBA" id="ARBA00023040"/>
    </source>
</evidence>
<evidence type="ECO:0000259" key="11">
    <source>
        <dbReference type="PROSITE" id="PS50262"/>
    </source>
</evidence>
<dbReference type="PANTHER" id="PTHR45695">
    <property type="entry name" value="LEUCOKININ RECEPTOR-RELATED"/>
    <property type="match status" value="1"/>
</dbReference>
<feature type="transmembrane region" description="Helical" evidence="10">
    <location>
        <begin position="203"/>
        <end position="227"/>
    </location>
</feature>
<comment type="subcellular location">
    <subcellularLocation>
        <location evidence="1">Membrane</location>
        <topology evidence="1">Multi-pass membrane protein</topology>
    </subcellularLocation>
</comment>
<proteinExistence type="inferred from homology"/>
<feature type="transmembrane region" description="Helical" evidence="10">
    <location>
        <begin position="312"/>
        <end position="331"/>
    </location>
</feature>
<comment type="similarity">
    <text evidence="2 9">Belongs to the G-protein coupled receptor 1 family.</text>
</comment>
<gene>
    <name evidence="12" type="ORF">P5673_000432</name>
</gene>
<accession>A0AAD9R737</accession>
<dbReference type="PROSITE" id="PS50262">
    <property type="entry name" value="G_PROTEIN_RECEP_F1_2"/>
    <property type="match status" value="1"/>
</dbReference>
<keyword evidence="5 9" id="KW-0297">G-protein coupled receptor</keyword>
<evidence type="ECO:0000256" key="8">
    <source>
        <dbReference type="ARBA" id="ARBA00023224"/>
    </source>
</evidence>
<dbReference type="InterPro" id="IPR000276">
    <property type="entry name" value="GPCR_Rhodpsn"/>
</dbReference>
<dbReference type="Proteomes" id="UP001249851">
    <property type="component" value="Unassembled WGS sequence"/>
</dbReference>
<feature type="transmembrane region" description="Helical" evidence="10">
    <location>
        <begin position="114"/>
        <end position="133"/>
    </location>
</feature>
<dbReference type="SUPFAM" id="SSF81321">
    <property type="entry name" value="Family A G protein-coupled receptor-like"/>
    <property type="match status" value="1"/>
</dbReference>